<accession>A0A1X7VTX1</accession>
<dbReference type="InParanoid" id="A0A1X7VTX1"/>
<dbReference type="EnsemblMetazoa" id="XM_003382596.3">
    <property type="protein sequence ID" value="XP_003382644.1"/>
    <property type="gene ID" value="LOC100639639"/>
</dbReference>
<gene>
    <name evidence="1" type="primary">100639639</name>
</gene>
<dbReference type="EnsemblMetazoa" id="Aqu2.1.43791_001">
    <property type="protein sequence ID" value="Aqu2.1.43791_001"/>
    <property type="gene ID" value="Aqu2.1.43791"/>
</dbReference>
<keyword evidence="2" id="KW-1185">Reference proteome</keyword>
<name>A0A1X7VTX1_AMPQE</name>
<reference evidence="1" key="2">
    <citation type="submission" date="2017-05" db="UniProtKB">
        <authorList>
            <consortium name="EnsemblMetazoa"/>
        </authorList>
    </citation>
    <scope>IDENTIFICATION</scope>
</reference>
<evidence type="ECO:0000313" key="2">
    <source>
        <dbReference type="Proteomes" id="UP000007879"/>
    </source>
</evidence>
<protein>
    <submittedName>
        <fullName evidence="1">Uncharacterized protein</fullName>
    </submittedName>
</protein>
<dbReference type="AlphaFoldDB" id="A0A1X7VTX1"/>
<evidence type="ECO:0000313" key="1">
    <source>
        <dbReference type="EnsemblMetazoa" id="Aqu2.1.43791_001"/>
    </source>
</evidence>
<sequence>MFSLLRSNSLKRFSLHSHDIDQDVLREMYRLYVRYVDGPQRFQDFCRYIQLFKYASIYRDRASGGLRGMSFLDVQPKSFHVDDSGKLYHCRVVKGAATYFQEEYHGHSSVYYKYRTALFIKEKLLHPFTPLYIGGMFFTYKLYLVSTKLFKNCYPRYDAETPDLYKNLISQYASSSLDEGEVFDEEKGLVIQSLSFVKDHVAPITDTDLSNPHIEFYARSNPHWKDGNALVAVAKVTWGDIFLRMIPFIFRRWIRRWFNFNKKTSLSYVH</sequence>
<proteinExistence type="predicted"/>
<reference evidence="2" key="1">
    <citation type="journal article" date="2010" name="Nature">
        <title>The Amphimedon queenslandica genome and the evolution of animal complexity.</title>
        <authorList>
            <person name="Srivastava M."/>
            <person name="Simakov O."/>
            <person name="Chapman J."/>
            <person name="Fahey B."/>
            <person name="Gauthier M.E."/>
            <person name="Mitros T."/>
            <person name="Richards G.S."/>
            <person name="Conaco C."/>
            <person name="Dacre M."/>
            <person name="Hellsten U."/>
            <person name="Larroux C."/>
            <person name="Putnam N.H."/>
            <person name="Stanke M."/>
            <person name="Adamska M."/>
            <person name="Darling A."/>
            <person name="Degnan S.M."/>
            <person name="Oakley T.H."/>
            <person name="Plachetzki D.C."/>
            <person name="Zhai Y."/>
            <person name="Adamski M."/>
            <person name="Calcino A."/>
            <person name="Cummins S.F."/>
            <person name="Goodstein D.M."/>
            <person name="Harris C."/>
            <person name="Jackson D.J."/>
            <person name="Leys S.P."/>
            <person name="Shu S."/>
            <person name="Woodcroft B.J."/>
            <person name="Vervoort M."/>
            <person name="Kosik K.S."/>
            <person name="Manning G."/>
            <person name="Degnan B.M."/>
            <person name="Rokhsar D.S."/>
        </authorList>
    </citation>
    <scope>NUCLEOTIDE SEQUENCE [LARGE SCALE GENOMIC DNA]</scope>
</reference>
<dbReference type="OrthoDB" id="10625938at2759"/>
<dbReference type="KEGG" id="aqu:100639639"/>
<dbReference type="Proteomes" id="UP000007879">
    <property type="component" value="Unassembled WGS sequence"/>
</dbReference>
<organism evidence="1">
    <name type="scientific">Amphimedon queenslandica</name>
    <name type="common">Sponge</name>
    <dbReference type="NCBI Taxonomy" id="400682"/>
    <lineage>
        <taxon>Eukaryota</taxon>
        <taxon>Metazoa</taxon>
        <taxon>Porifera</taxon>
        <taxon>Demospongiae</taxon>
        <taxon>Heteroscleromorpha</taxon>
        <taxon>Haplosclerida</taxon>
        <taxon>Niphatidae</taxon>
        <taxon>Amphimedon</taxon>
    </lineage>
</organism>